<dbReference type="AlphaFoldDB" id="A0A1I6FL81"/>
<organism evidence="3 4">
    <name type="scientific">Halorubrum sodomense</name>
    <dbReference type="NCBI Taxonomy" id="35743"/>
    <lineage>
        <taxon>Archaea</taxon>
        <taxon>Methanobacteriati</taxon>
        <taxon>Methanobacteriota</taxon>
        <taxon>Stenosarchaea group</taxon>
        <taxon>Halobacteria</taxon>
        <taxon>Halobacteriales</taxon>
        <taxon>Haloferacaceae</taxon>
        <taxon>Halorubrum</taxon>
    </lineage>
</organism>
<feature type="transmembrane region" description="Helical" evidence="1">
    <location>
        <begin position="23"/>
        <end position="50"/>
    </location>
</feature>
<evidence type="ECO:0000259" key="2">
    <source>
        <dbReference type="SMART" id="SM00014"/>
    </source>
</evidence>
<reference evidence="4" key="1">
    <citation type="submission" date="2016-10" db="EMBL/GenBank/DDBJ databases">
        <authorList>
            <person name="Varghese N."/>
            <person name="Submissions S."/>
        </authorList>
    </citation>
    <scope>NUCLEOTIDE SEQUENCE [LARGE SCALE GENOMIC DNA]</scope>
    <source>
        <strain evidence="4">RD 26</strain>
    </source>
</reference>
<feature type="transmembrane region" description="Helical" evidence="1">
    <location>
        <begin position="62"/>
        <end position="84"/>
    </location>
</feature>
<dbReference type="PANTHER" id="PTHR14969:SF13">
    <property type="entry name" value="AT30094P"/>
    <property type="match status" value="1"/>
</dbReference>
<name>A0A1I6FL81_HALSD</name>
<dbReference type="Proteomes" id="UP000198932">
    <property type="component" value="Unassembled WGS sequence"/>
</dbReference>
<dbReference type="PANTHER" id="PTHR14969">
    <property type="entry name" value="SPHINGOSINE-1-PHOSPHATE PHOSPHOHYDROLASE"/>
    <property type="match status" value="1"/>
</dbReference>
<feature type="transmembrane region" description="Helical" evidence="1">
    <location>
        <begin position="303"/>
        <end position="322"/>
    </location>
</feature>
<keyword evidence="4" id="KW-1185">Reference proteome</keyword>
<evidence type="ECO:0000256" key="1">
    <source>
        <dbReference type="SAM" id="Phobius"/>
    </source>
</evidence>
<feature type="transmembrane region" description="Helical" evidence="1">
    <location>
        <begin position="119"/>
        <end position="138"/>
    </location>
</feature>
<dbReference type="SMART" id="SM00014">
    <property type="entry name" value="acidPPc"/>
    <property type="match status" value="1"/>
</dbReference>
<keyword evidence="1" id="KW-0472">Membrane</keyword>
<dbReference type="EMBL" id="FOYN01000001">
    <property type="protein sequence ID" value="SFR30567.1"/>
    <property type="molecule type" value="Genomic_DNA"/>
</dbReference>
<feature type="transmembrane region" description="Helical" evidence="1">
    <location>
        <begin position="248"/>
        <end position="268"/>
    </location>
</feature>
<proteinExistence type="predicted"/>
<dbReference type="Pfam" id="PF01569">
    <property type="entry name" value="PAP2"/>
    <property type="match status" value="1"/>
</dbReference>
<feature type="transmembrane region" description="Helical" evidence="1">
    <location>
        <begin position="275"/>
        <end position="297"/>
    </location>
</feature>
<dbReference type="SUPFAM" id="SSF48317">
    <property type="entry name" value="Acid phosphatase/Vanadium-dependent haloperoxidase"/>
    <property type="match status" value="1"/>
</dbReference>
<dbReference type="Gene3D" id="1.20.144.10">
    <property type="entry name" value="Phosphatidic acid phosphatase type 2/haloperoxidase"/>
    <property type="match status" value="1"/>
</dbReference>
<gene>
    <name evidence="3" type="ORF">SAMN04487937_0393</name>
</gene>
<dbReference type="InterPro" id="IPR036938">
    <property type="entry name" value="PAP2/HPO_sf"/>
</dbReference>
<dbReference type="STRING" id="35743.SAMN04487937_0393"/>
<dbReference type="InterPro" id="IPR000326">
    <property type="entry name" value="PAP2/HPO"/>
</dbReference>
<dbReference type="RefSeq" id="WP_092919908.1">
    <property type="nucleotide sequence ID" value="NZ_FOYN01000001.1"/>
</dbReference>
<dbReference type="OrthoDB" id="10182at2157"/>
<evidence type="ECO:0000313" key="4">
    <source>
        <dbReference type="Proteomes" id="UP000198932"/>
    </source>
</evidence>
<feature type="transmembrane region" description="Helical" evidence="1">
    <location>
        <begin position="224"/>
        <end position="242"/>
    </location>
</feature>
<evidence type="ECO:0000313" key="3">
    <source>
        <dbReference type="EMBL" id="SFR30567.1"/>
    </source>
</evidence>
<protein>
    <submittedName>
        <fullName evidence="3">Membrane-associated phospholipid phosphatase</fullName>
    </submittedName>
</protein>
<accession>A0A1I6FL81</accession>
<keyword evidence="1" id="KW-0812">Transmembrane</keyword>
<sequence length="335" mass="33426">MTGLVGAERGLGETAFVDALPEFVVVLFAAVTHLADPWFLFGLLAVGYWFASEGAAGSPRRAGATAVAAVTCAYAATALGKAWFAVPRPPGAMPPADVPAWLPALLTGWYEAQVLSDGFGFPSGHATGGAAAYLALALLYDRFWTDRARYLAAGAVAVAVAVSRVVIQVHYLVDVFAGLIVGGGVVVGALWLAGDPRVRRSAVSESAASDPASDPTAELNPEPAFLFAAVVSAGALAVAVAGGHTGEVVEAGIGIATGAGGAVGWRLVDGDEPAVPVRIAVPALAVTGGLWVGAYALAGTLPVTLVATTAAVVAVVALPALAERVQPALGGSRGA</sequence>
<feature type="domain" description="Phosphatidic acid phosphatase type 2/haloperoxidase" evidence="2">
    <location>
        <begin position="65"/>
        <end position="190"/>
    </location>
</feature>
<feature type="transmembrane region" description="Helical" evidence="1">
    <location>
        <begin position="175"/>
        <end position="194"/>
    </location>
</feature>
<keyword evidence="1" id="KW-1133">Transmembrane helix</keyword>